<dbReference type="InterPro" id="IPR017452">
    <property type="entry name" value="GPCR_Rhodpsn_7TM"/>
</dbReference>
<feature type="transmembrane region" description="Helical" evidence="6">
    <location>
        <begin position="204"/>
        <end position="226"/>
    </location>
</feature>
<name>A0A811KF49_9BILA</name>
<dbReference type="Pfam" id="PF10324">
    <property type="entry name" value="7TM_GPCR_Srw"/>
    <property type="match status" value="1"/>
</dbReference>
<dbReference type="SMART" id="SM01381">
    <property type="entry name" value="7TM_GPCR_Srsx"/>
    <property type="match status" value="1"/>
</dbReference>
<evidence type="ECO:0000256" key="3">
    <source>
        <dbReference type="ARBA" id="ARBA00022989"/>
    </source>
</evidence>
<feature type="transmembrane region" description="Helical" evidence="6">
    <location>
        <begin position="523"/>
        <end position="544"/>
    </location>
</feature>
<protein>
    <recommendedName>
        <fullName evidence="7">G-protein coupled receptors family 1 profile domain-containing protein</fullName>
    </recommendedName>
</protein>
<dbReference type="Proteomes" id="UP000783686">
    <property type="component" value="Unassembled WGS sequence"/>
</dbReference>
<feature type="transmembrane region" description="Helical" evidence="6">
    <location>
        <begin position="6"/>
        <end position="29"/>
    </location>
</feature>
<evidence type="ECO:0000256" key="5">
    <source>
        <dbReference type="SAM" id="MobiDB-lite"/>
    </source>
</evidence>
<accession>A0A811KF49</accession>
<evidence type="ECO:0000256" key="6">
    <source>
        <dbReference type="SAM" id="Phobius"/>
    </source>
</evidence>
<dbReference type="GO" id="GO:0016020">
    <property type="term" value="C:membrane"/>
    <property type="evidence" value="ECO:0007669"/>
    <property type="project" value="UniProtKB-SubCell"/>
</dbReference>
<dbReference type="EMBL" id="CAJFDH010000003">
    <property type="protein sequence ID" value="CAD5213469.1"/>
    <property type="molecule type" value="Genomic_DNA"/>
</dbReference>
<feature type="transmembrane region" description="Helical" evidence="6">
    <location>
        <begin position="127"/>
        <end position="147"/>
    </location>
</feature>
<feature type="transmembrane region" description="Helical" evidence="6">
    <location>
        <begin position="41"/>
        <end position="65"/>
    </location>
</feature>
<dbReference type="CDD" id="cd14978">
    <property type="entry name" value="7tmA_FMRFamide_R-like"/>
    <property type="match status" value="1"/>
</dbReference>
<evidence type="ECO:0000256" key="2">
    <source>
        <dbReference type="ARBA" id="ARBA00022692"/>
    </source>
</evidence>
<feature type="region of interest" description="Disordered" evidence="5">
    <location>
        <begin position="256"/>
        <end position="275"/>
    </location>
</feature>
<keyword evidence="2 6" id="KW-0812">Transmembrane</keyword>
<dbReference type="Gene3D" id="1.20.1070.10">
    <property type="entry name" value="Rhodopsin 7-helix transmembrane proteins"/>
    <property type="match status" value="2"/>
</dbReference>
<dbReference type="AlphaFoldDB" id="A0A811KF49"/>
<comment type="subcellular location">
    <subcellularLocation>
        <location evidence="1">Membrane</location>
    </subcellularLocation>
</comment>
<dbReference type="PROSITE" id="PS50262">
    <property type="entry name" value="G_PROTEIN_RECEP_F1_2"/>
    <property type="match status" value="1"/>
</dbReference>
<proteinExistence type="predicted"/>
<evidence type="ECO:0000256" key="1">
    <source>
        <dbReference type="ARBA" id="ARBA00004370"/>
    </source>
</evidence>
<comment type="caution">
    <text evidence="8">The sequence shown here is derived from an EMBL/GenBank/DDBJ whole genome shotgun (WGS) entry which is preliminary data.</text>
</comment>
<keyword evidence="3 6" id="KW-1133">Transmembrane helix</keyword>
<keyword evidence="4 6" id="KW-0472">Membrane</keyword>
<dbReference type="Pfam" id="PF00001">
    <property type="entry name" value="7tm_1"/>
    <property type="match status" value="1"/>
</dbReference>
<dbReference type="EMBL" id="CAJFCW020000003">
    <property type="protein sequence ID" value="CAG9100931.1"/>
    <property type="molecule type" value="Genomic_DNA"/>
</dbReference>
<dbReference type="PRINTS" id="PR00237">
    <property type="entry name" value="GPCRRHODOPSN"/>
</dbReference>
<reference evidence="8" key="1">
    <citation type="submission" date="2020-09" db="EMBL/GenBank/DDBJ databases">
        <authorList>
            <person name="Kikuchi T."/>
        </authorList>
    </citation>
    <scope>NUCLEOTIDE SEQUENCE</scope>
    <source>
        <strain evidence="8">SH1</strain>
    </source>
</reference>
<evidence type="ECO:0000256" key="4">
    <source>
        <dbReference type="ARBA" id="ARBA00023136"/>
    </source>
</evidence>
<evidence type="ECO:0000313" key="8">
    <source>
        <dbReference type="EMBL" id="CAD5213469.1"/>
    </source>
</evidence>
<gene>
    <name evidence="8" type="ORF">BOKJ2_LOCUS5108</name>
</gene>
<dbReference type="OrthoDB" id="10011262at2759"/>
<feature type="compositionally biased region" description="Basic and acidic residues" evidence="5">
    <location>
        <begin position="457"/>
        <end position="467"/>
    </location>
</feature>
<feature type="region of interest" description="Disordered" evidence="5">
    <location>
        <begin position="585"/>
        <end position="604"/>
    </location>
</feature>
<dbReference type="Proteomes" id="UP000614601">
    <property type="component" value="Unassembled WGS sequence"/>
</dbReference>
<feature type="transmembrane region" description="Helical" evidence="6">
    <location>
        <begin position="85"/>
        <end position="106"/>
    </location>
</feature>
<dbReference type="InterPro" id="IPR000276">
    <property type="entry name" value="GPCR_Rhodpsn"/>
</dbReference>
<evidence type="ECO:0000259" key="7">
    <source>
        <dbReference type="PROSITE" id="PS50262"/>
    </source>
</evidence>
<feature type="region of interest" description="Disordered" evidence="5">
    <location>
        <begin position="439"/>
        <end position="475"/>
    </location>
</feature>
<evidence type="ECO:0000313" key="9">
    <source>
        <dbReference type="Proteomes" id="UP000614601"/>
    </source>
</evidence>
<keyword evidence="9" id="KW-1185">Reference proteome</keyword>
<dbReference type="InterPro" id="IPR019427">
    <property type="entry name" value="7TM_GPCR_serpentine_rcpt_Srw"/>
</dbReference>
<sequence length="634" mass="71874">MSVDVILMVYIFPVLFFIGVVGNAINLLVLLDKRMRSKTNALLSVMALADIFFLVFMMVHSLIYHQDLMRNYANLRRFFVYASPHISGIINMLSFISAWTIVLVSVERMTAVMFPLRARSFWTYKTLKILVTILITTSFFITMHSHITYEVKIYHKNETFYPTNISSTQVDPNNNTVRLENNDTVRVVQRKVLRSMLRPEMESYWRISTIATAVFIVFVPVVIVIVTNSLVFCALRAQNNTILNYGYEKVRSKKSADSMHSVSSVDRHGSVSRKNSRNCQYNVNTTTTTANNLNHNGSIDIENNVVSSRKATMENGTVYKANSVHTVGNGHKNSDGAVNNPQCAANGTANNFHNTNGLPSNLDNTSNGVNKVDDILRHKASTESKINGIATSNAVHYKNGTVHPKHDDINCTMSLPERHVQHQPSDERHYVTIHNSRQIPAHEYQAEPETQRTVPETPKDKKVEHKSSTGTSHTRNQRRATLIVFIIASTFTISQTPSALVHIVEICWPYIGIYPAFKLAATLSNSLVAAGKTMNLFLFCMWSAHFRRNLQRILSSKLPKLYGFLQKITQFCKICGELPEKPLERSSFNQKEQQQRDGKSPRYSVPILGRTKLLSGRFMNQDECQVMVKDREFV</sequence>
<organism evidence="8 9">
    <name type="scientific">Bursaphelenchus okinawaensis</name>
    <dbReference type="NCBI Taxonomy" id="465554"/>
    <lineage>
        <taxon>Eukaryota</taxon>
        <taxon>Metazoa</taxon>
        <taxon>Ecdysozoa</taxon>
        <taxon>Nematoda</taxon>
        <taxon>Chromadorea</taxon>
        <taxon>Rhabditida</taxon>
        <taxon>Tylenchina</taxon>
        <taxon>Tylenchomorpha</taxon>
        <taxon>Aphelenchoidea</taxon>
        <taxon>Aphelenchoididae</taxon>
        <taxon>Bursaphelenchus</taxon>
    </lineage>
</organism>
<feature type="transmembrane region" description="Helical" evidence="6">
    <location>
        <begin position="482"/>
        <end position="511"/>
    </location>
</feature>
<dbReference type="GO" id="GO:0008528">
    <property type="term" value="F:G protein-coupled peptide receptor activity"/>
    <property type="evidence" value="ECO:0007669"/>
    <property type="project" value="InterPro"/>
</dbReference>
<feature type="domain" description="G-protein coupled receptors family 1 profile" evidence="7">
    <location>
        <begin position="22"/>
        <end position="539"/>
    </location>
</feature>
<dbReference type="PANTHER" id="PTHR46895">
    <property type="entry name" value="PROTEIN CBG20548-RELATED"/>
    <property type="match status" value="1"/>
</dbReference>
<dbReference type="SUPFAM" id="SSF81321">
    <property type="entry name" value="Family A G protein-coupled receptor-like"/>
    <property type="match status" value="1"/>
</dbReference>